<reference evidence="3" key="1">
    <citation type="submission" date="2018-05" db="EMBL/GenBank/DDBJ databases">
        <authorList>
            <person name="Lanie J.A."/>
            <person name="Ng W.-L."/>
            <person name="Kazmierczak K.M."/>
            <person name="Andrzejewski T.M."/>
            <person name="Davidsen T.M."/>
            <person name="Wayne K.J."/>
            <person name="Tettelin H."/>
            <person name="Glass J.I."/>
            <person name="Rusch D."/>
            <person name="Podicherti R."/>
            <person name="Tsui H.-C.T."/>
            <person name="Winkler M.E."/>
        </authorList>
    </citation>
    <scope>NUCLEOTIDE SEQUENCE</scope>
</reference>
<name>A0A381YNY1_9ZZZZ</name>
<accession>A0A381YNY1</accession>
<feature type="region of interest" description="Disordered" evidence="1">
    <location>
        <begin position="51"/>
        <end position="81"/>
    </location>
</feature>
<feature type="compositionally biased region" description="Basic and acidic residues" evidence="1">
    <location>
        <begin position="57"/>
        <end position="81"/>
    </location>
</feature>
<keyword evidence="2" id="KW-0812">Transmembrane</keyword>
<feature type="transmembrane region" description="Helical" evidence="2">
    <location>
        <begin position="12"/>
        <end position="33"/>
    </location>
</feature>
<sequence length="81" mass="9421">MELNPFEWGLPWYYYSIGGIILVFSIVFILIYISSWSKETGPEGVMDHTQTLQQSEVGKEKSNKSTISHDSEKYRKWKDGD</sequence>
<protein>
    <submittedName>
        <fullName evidence="3">Uncharacterized protein</fullName>
    </submittedName>
</protein>
<organism evidence="3">
    <name type="scientific">marine metagenome</name>
    <dbReference type="NCBI Taxonomy" id="408172"/>
    <lineage>
        <taxon>unclassified sequences</taxon>
        <taxon>metagenomes</taxon>
        <taxon>ecological metagenomes</taxon>
    </lineage>
</organism>
<proteinExistence type="predicted"/>
<keyword evidence="2" id="KW-1133">Transmembrane helix</keyword>
<gene>
    <name evidence="3" type="ORF">METZ01_LOCUS131590</name>
</gene>
<evidence type="ECO:0000256" key="2">
    <source>
        <dbReference type="SAM" id="Phobius"/>
    </source>
</evidence>
<keyword evidence="2" id="KW-0472">Membrane</keyword>
<evidence type="ECO:0000313" key="3">
    <source>
        <dbReference type="EMBL" id="SVA78736.1"/>
    </source>
</evidence>
<dbReference type="EMBL" id="UINC01018692">
    <property type="protein sequence ID" value="SVA78736.1"/>
    <property type="molecule type" value="Genomic_DNA"/>
</dbReference>
<evidence type="ECO:0000256" key="1">
    <source>
        <dbReference type="SAM" id="MobiDB-lite"/>
    </source>
</evidence>
<dbReference type="AlphaFoldDB" id="A0A381YNY1"/>